<dbReference type="Gene3D" id="1.20.1280.50">
    <property type="match status" value="1"/>
</dbReference>
<name>A0A7N2N078_QUELO</name>
<dbReference type="EMBL" id="LRBV02000011">
    <property type="status" value="NOT_ANNOTATED_CDS"/>
    <property type="molecule type" value="Genomic_DNA"/>
</dbReference>
<dbReference type="CDD" id="cd22157">
    <property type="entry name" value="F-box_AtFBW1-like"/>
    <property type="match status" value="1"/>
</dbReference>
<dbReference type="PANTHER" id="PTHR31672:SF13">
    <property type="entry name" value="F-BOX PROTEIN CPR30-LIKE"/>
    <property type="match status" value="1"/>
</dbReference>
<dbReference type="InterPro" id="IPR050796">
    <property type="entry name" value="SCF_F-box_component"/>
</dbReference>
<dbReference type="PANTHER" id="PTHR31672">
    <property type="entry name" value="BNACNNG10540D PROTEIN"/>
    <property type="match status" value="1"/>
</dbReference>
<dbReference type="NCBIfam" id="TIGR01640">
    <property type="entry name" value="F_box_assoc_1"/>
    <property type="match status" value="1"/>
</dbReference>
<dbReference type="InterPro" id="IPR036047">
    <property type="entry name" value="F-box-like_dom_sf"/>
</dbReference>
<dbReference type="InterPro" id="IPR013187">
    <property type="entry name" value="F-box-assoc_dom_typ3"/>
</dbReference>
<dbReference type="InterPro" id="IPR000717">
    <property type="entry name" value="PCI_dom"/>
</dbReference>
<dbReference type="InterPro" id="IPR017451">
    <property type="entry name" value="F-box-assoc_interact_dom"/>
</dbReference>
<dbReference type="Proteomes" id="UP000594261">
    <property type="component" value="Chromosome 11"/>
</dbReference>
<organism evidence="2 3">
    <name type="scientific">Quercus lobata</name>
    <name type="common">Valley oak</name>
    <dbReference type="NCBI Taxonomy" id="97700"/>
    <lineage>
        <taxon>Eukaryota</taxon>
        <taxon>Viridiplantae</taxon>
        <taxon>Streptophyta</taxon>
        <taxon>Embryophyta</taxon>
        <taxon>Tracheophyta</taxon>
        <taxon>Spermatophyta</taxon>
        <taxon>Magnoliopsida</taxon>
        <taxon>eudicotyledons</taxon>
        <taxon>Gunneridae</taxon>
        <taxon>Pentapetalae</taxon>
        <taxon>rosids</taxon>
        <taxon>fabids</taxon>
        <taxon>Fagales</taxon>
        <taxon>Fagaceae</taxon>
        <taxon>Quercus</taxon>
    </lineage>
</organism>
<sequence length="578" mass="65962">MAVWIGDLELFRNVAEKFSNTFNSDQTHKLIVRLWHNVLRTGLHIIRISHSRFALTDVAKKLRLDSANPVAYAESIVSKAIQDVRVLRYLLDSHEEKESAKKRRERQQQEQEVAKHIVEEDDIAALSSTFSSSSCWFLLVIPSNLFGFLGLILAMSQTREPPPPRRILRQNKNHLPHDIVLNILARLPVKSVLRFRCVSKNWYSSIATPNFISNHLIYHKNNNNDNLAYLIKIPPTIASPLNNNIPIFIGGYDHAFNRISEYPIPFAFLVSSALSAGSCNGLVCLYQFRDDPTNADPIYLWNPSIRKVKRLPDSIYSLTHFDRVSTEFAYQSETNDYKVVNIYQMPGPIHRRFEVEAEVYTLSSNSWRKIGISLTNNIVVSPFTNKASTFVSGALHWLGYISEAAFPYVILSFDVNNDKFGEIALPDVQQLLPQGLMADPTSLMVFKGKLAFITLGYRHISGVINYEYSDFVISHRNSCFIWVMREYGVHESWSKLFFVKFENINHVHFLGCTSRGELLVIKNGVYPKFNAKRRRKVIVSLDLETLHEKDLGLQNAPHIANSFMESLLLLDAATELSG</sequence>
<dbReference type="EnsemblPlants" id="QL11p050453:mrna">
    <property type="protein sequence ID" value="QL11p050453:mrna"/>
    <property type="gene ID" value="QL11p050453"/>
</dbReference>
<protein>
    <recommendedName>
        <fullName evidence="1">F-box domain-containing protein</fullName>
    </recommendedName>
</protein>
<dbReference type="PROSITE" id="PS50181">
    <property type="entry name" value="FBOX"/>
    <property type="match status" value="1"/>
</dbReference>
<reference evidence="2" key="2">
    <citation type="submission" date="2021-01" db="UniProtKB">
        <authorList>
            <consortium name="EnsemblPlants"/>
        </authorList>
    </citation>
    <scope>IDENTIFICATION</scope>
</reference>
<reference evidence="2 3" key="1">
    <citation type="journal article" date="2016" name="G3 (Bethesda)">
        <title>First Draft Assembly and Annotation of the Genome of a California Endemic Oak Quercus lobata Nee (Fagaceae).</title>
        <authorList>
            <person name="Sork V.L."/>
            <person name="Fitz-Gibbon S.T."/>
            <person name="Puiu D."/>
            <person name="Crepeau M."/>
            <person name="Gugger P.F."/>
            <person name="Sherman R."/>
            <person name="Stevens K."/>
            <person name="Langley C.H."/>
            <person name="Pellegrini M."/>
            <person name="Salzberg S.L."/>
        </authorList>
    </citation>
    <scope>NUCLEOTIDE SEQUENCE [LARGE SCALE GENOMIC DNA]</scope>
    <source>
        <strain evidence="2 3">cv. SW786</strain>
    </source>
</reference>
<dbReference type="Pfam" id="PF01399">
    <property type="entry name" value="PCI"/>
    <property type="match status" value="1"/>
</dbReference>
<evidence type="ECO:0000313" key="2">
    <source>
        <dbReference type="EnsemblPlants" id="QL11p050453:mrna"/>
    </source>
</evidence>
<evidence type="ECO:0000259" key="1">
    <source>
        <dbReference type="PROSITE" id="PS50181"/>
    </source>
</evidence>
<dbReference type="Pfam" id="PF08268">
    <property type="entry name" value="FBA_3"/>
    <property type="match status" value="1"/>
</dbReference>
<dbReference type="AlphaFoldDB" id="A0A7N2N078"/>
<proteinExistence type="predicted"/>
<dbReference type="Pfam" id="PF00646">
    <property type="entry name" value="F-box"/>
    <property type="match status" value="1"/>
</dbReference>
<feature type="domain" description="F-box" evidence="1">
    <location>
        <begin position="169"/>
        <end position="221"/>
    </location>
</feature>
<evidence type="ECO:0000313" key="3">
    <source>
        <dbReference type="Proteomes" id="UP000594261"/>
    </source>
</evidence>
<dbReference type="SMART" id="SM00256">
    <property type="entry name" value="FBOX"/>
    <property type="match status" value="1"/>
</dbReference>
<dbReference type="InterPro" id="IPR001810">
    <property type="entry name" value="F-box_dom"/>
</dbReference>
<accession>A0A7N2N078</accession>
<keyword evidence="3" id="KW-1185">Reference proteome</keyword>
<dbReference type="Gramene" id="QL11p050453:mrna">
    <property type="protein sequence ID" value="QL11p050453:mrna"/>
    <property type="gene ID" value="QL11p050453"/>
</dbReference>
<dbReference type="OMA" id="KHIVEED"/>
<dbReference type="InParanoid" id="A0A7N2N078"/>
<dbReference type="FunCoup" id="A0A7N2N078">
    <property type="interactions" value="74"/>
</dbReference>
<dbReference type="SUPFAM" id="SSF81383">
    <property type="entry name" value="F-box domain"/>
    <property type="match status" value="1"/>
</dbReference>